<protein>
    <submittedName>
        <fullName evidence="3">Uncharacterized protein</fullName>
    </submittedName>
</protein>
<feature type="region of interest" description="Disordered" evidence="1">
    <location>
        <begin position="66"/>
        <end position="108"/>
    </location>
</feature>
<dbReference type="Proteomes" id="UP000827986">
    <property type="component" value="Unassembled WGS sequence"/>
</dbReference>
<accession>A0A9D3XBI3</accession>
<keyword evidence="2" id="KW-0732">Signal</keyword>
<evidence type="ECO:0000313" key="3">
    <source>
        <dbReference type="EMBL" id="KAH1176576.1"/>
    </source>
</evidence>
<evidence type="ECO:0000256" key="1">
    <source>
        <dbReference type="SAM" id="MobiDB-lite"/>
    </source>
</evidence>
<keyword evidence="4" id="KW-1185">Reference proteome</keyword>
<name>A0A9D3XBI3_9SAUR</name>
<evidence type="ECO:0000313" key="4">
    <source>
        <dbReference type="Proteomes" id="UP000827986"/>
    </source>
</evidence>
<organism evidence="3 4">
    <name type="scientific">Mauremys mutica</name>
    <name type="common">yellowpond turtle</name>
    <dbReference type="NCBI Taxonomy" id="74926"/>
    <lineage>
        <taxon>Eukaryota</taxon>
        <taxon>Metazoa</taxon>
        <taxon>Chordata</taxon>
        <taxon>Craniata</taxon>
        <taxon>Vertebrata</taxon>
        <taxon>Euteleostomi</taxon>
        <taxon>Archelosauria</taxon>
        <taxon>Testudinata</taxon>
        <taxon>Testudines</taxon>
        <taxon>Cryptodira</taxon>
        <taxon>Durocryptodira</taxon>
        <taxon>Testudinoidea</taxon>
        <taxon>Geoemydidae</taxon>
        <taxon>Geoemydinae</taxon>
        <taxon>Mauremys</taxon>
    </lineage>
</organism>
<dbReference type="EMBL" id="JAHDVG010000475">
    <property type="protein sequence ID" value="KAH1176576.1"/>
    <property type="molecule type" value="Genomic_DNA"/>
</dbReference>
<evidence type="ECO:0000256" key="2">
    <source>
        <dbReference type="SAM" id="SignalP"/>
    </source>
</evidence>
<feature type="chain" id="PRO_5039066175" evidence="2">
    <location>
        <begin position="17"/>
        <end position="108"/>
    </location>
</feature>
<sequence length="108" mass="12111">MLGALGWNLQLATTMASAFLCWKNGGRFREGISEQFWALDSLPLGAAMGRLKSILLMDEKLRQQFEHRRSVPDAGERGLMPQGKGRSSFQGRQVRRGNSRAEFAQREG</sequence>
<reference evidence="3" key="1">
    <citation type="submission" date="2021-09" db="EMBL/GenBank/DDBJ databases">
        <title>The genome of Mauremys mutica provides insights into the evolution of semi-aquatic lifestyle.</title>
        <authorList>
            <person name="Gong S."/>
            <person name="Gao Y."/>
        </authorList>
    </citation>
    <scope>NUCLEOTIDE SEQUENCE</scope>
    <source>
        <strain evidence="3">MM-2020</strain>
        <tissue evidence="3">Muscle</tissue>
    </source>
</reference>
<feature type="signal peptide" evidence="2">
    <location>
        <begin position="1"/>
        <end position="16"/>
    </location>
</feature>
<gene>
    <name evidence="3" type="ORF">KIL84_021310</name>
</gene>
<comment type="caution">
    <text evidence="3">The sequence shown here is derived from an EMBL/GenBank/DDBJ whole genome shotgun (WGS) entry which is preliminary data.</text>
</comment>
<proteinExistence type="predicted"/>
<dbReference type="AlphaFoldDB" id="A0A9D3XBI3"/>
<feature type="compositionally biased region" description="Basic and acidic residues" evidence="1">
    <location>
        <begin position="66"/>
        <end position="76"/>
    </location>
</feature>